<dbReference type="InterPro" id="IPR011055">
    <property type="entry name" value="Dup_hybrid_motif"/>
</dbReference>
<dbReference type="Gene3D" id="2.70.70.10">
    <property type="entry name" value="Glucose Permease (Domain IIA)"/>
    <property type="match status" value="1"/>
</dbReference>
<dbReference type="InterPro" id="IPR011098">
    <property type="entry name" value="G5_dom"/>
</dbReference>
<evidence type="ECO:0000259" key="2">
    <source>
        <dbReference type="PROSITE" id="PS51109"/>
    </source>
</evidence>
<proteinExistence type="predicted"/>
<feature type="domain" description="LysM" evidence="3">
    <location>
        <begin position="256"/>
        <end position="300"/>
    </location>
</feature>
<keyword evidence="5" id="KW-1185">Reference proteome</keyword>
<comment type="caution">
    <text evidence="4">The sequence shown here is derived from an EMBL/GenBank/DDBJ whole genome shotgun (WGS) entry which is preliminary data.</text>
</comment>
<dbReference type="InterPro" id="IPR016047">
    <property type="entry name" value="M23ase_b-sheet_dom"/>
</dbReference>
<evidence type="ECO:0000313" key="4">
    <source>
        <dbReference type="EMBL" id="MBP1994633.1"/>
    </source>
</evidence>
<accession>A0ABS4J497</accession>
<protein>
    <submittedName>
        <fullName evidence="4">Murein DD-endopeptidase MepM/ murein hydrolase activator NlpD</fullName>
    </submittedName>
</protein>
<dbReference type="Pfam" id="PF01551">
    <property type="entry name" value="Peptidase_M23"/>
    <property type="match status" value="1"/>
</dbReference>
<dbReference type="Gene3D" id="2.20.230.10">
    <property type="entry name" value="Resuscitation-promoting factor rpfb"/>
    <property type="match status" value="1"/>
</dbReference>
<name>A0ABS4J497_9BACL</name>
<dbReference type="RefSeq" id="WP_209976472.1">
    <property type="nucleotide sequence ID" value="NZ_JAGGLB010000027.1"/>
</dbReference>
<organism evidence="4 5">
    <name type="scientific">Paenibacillus eucommiae</name>
    <dbReference type="NCBI Taxonomy" id="1355755"/>
    <lineage>
        <taxon>Bacteria</taxon>
        <taxon>Bacillati</taxon>
        <taxon>Bacillota</taxon>
        <taxon>Bacilli</taxon>
        <taxon>Bacillales</taxon>
        <taxon>Paenibacillaceae</taxon>
        <taxon>Paenibacillus</taxon>
    </lineage>
</organism>
<dbReference type="CDD" id="cd00118">
    <property type="entry name" value="LysM"/>
    <property type="match status" value="1"/>
</dbReference>
<dbReference type="Pfam" id="PF01476">
    <property type="entry name" value="LysM"/>
    <property type="match status" value="1"/>
</dbReference>
<dbReference type="EMBL" id="JAGGLB010000027">
    <property type="protein sequence ID" value="MBP1994633.1"/>
    <property type="molecule type" value="Genomic_DNA"/>
</dbReference>
<keyword evidence="4" id="KW-0378">Hydrolase</keyword>
<dbReference type="Gene3D" id="3.10.350.10">
    <property type="entry name" value="LysM domain"/>
    <property type="match status" value="1"/>
</dbReference>
<evidence type="ECO:0000256" key="1">
    <source>
        <dbReference type="ARBA" id="ARBA00022729"/>
    </source>
</evidence>
<sequence length="514" mass="56433">MTGFRGIRWVKALFKGLTTKRESLTELNSDKQKSSTMTTTTLTAINQHKWRLLYGASALTLVGAIVLSGNQYVASNMVEGYHVKLYDQEIGVVSSQQLIEEYKSSRPLEIQEQNPDVHMELNTDGVSTEPEVAYMLETDDAGVIAKLNELLVPQALGVELRVDEKVVAVVKDQAAADQILQQIRDPFTPKEKVTGKVNALSAANAGMTDIGSAPSELEKVDFVEKVETEEVPIDPDVLEDPKAVVKRLQTGGMQPTKYKVVEGDCVSCIAQKFGTSTKFIHENNPGIEDDKLKIGQEIDLTVLKPVISVKTLERVVQNHEIQFDTEYIQDDSLRVGIIQPVSAGKNGMKKVTIQVTKVNGQLLSEELVSEDLIEAPVVAKARRGTKVVLGEGTGKFSWPVISPNISSTFGQRWGRLHKGIDITGNKNIQSADNGKVVETGYKSDYGNYIIIDHMNGYETLYGHLSKIISSKGDIVEKGEKIGVMGSTGDSTGVHLHFEIHKKGSLENPLKYLSR</sequence>
<evidence type="ECO:0000259" key="3">
    <source>
        <dbReference type="PROSITE" id="PS51782"/>
    </source>
</evidence>
<keyword evidence="1" id="KW-0732">Signal</keyword>
<dbReference type="SUPFAM" id="SSF51261">
    <property type="entry name" value="Duplicated hybrid motif"/>
    <property type="match status" value="1"/>
</dbReference>
<dbReference type="InterPro" id="IPR050570">
    <property type="entry name" value="Cell_wall_metabolism_enzyme"/>
</dbReference>
<feature type="domain" description="G5" evidence="2">
    <location>
        <begin position="306"/>
        <end position="387"/>
    </location>
</feature>
<dbReference type="SMART" id="SM00257">
    <property type="entry name" value="LysM"/>
    <property type="match status" value="1"/>
</dbReference>
<dbReference type="PROSITE" id="PS51109">
    <property type="entry name" value="G5"/>
    <property type="match status" value="1"/>
</dbReference>
<evidence type="ECO:0000313" key="5">
    <source>
        <dbReference type="Proteomes" id="UP001519287"/>
    </source>
</evidence>
<dbReference type="CDD" id="cd12797">
    <property type="entry name" value="M23_peptidase"/>
    <property type="match status" value="1"/>
</dbReference>
<gene>
    <name evidence="4" type="ORF">J2Z66_006272</name>
</gene>
<dbReference type="InterPro" id="IPR018392">
    <property type="entry name" value="LysM"/>
</dbReference>
<dbReference type="SUPFAM" id="SSF54106">
    <property type="entry name" value="LysM domain"/>
    <property type="match status" value="1"/>
</dbReference>
<dbReference type="GO" id="GO:0016787">
    <property type="term" value="F:hydrolase activity"/>
    <property type="evidence" value="ECO:0007669"/>
    <property type="project" value="UniProtKB-KW"/>
</dbReference>
<dbReference type="PROSITE" id="PS51782">
    <property type="entry name" value="LYSM"/>
    <property type="match status" value="1"/>
</dbReference>
<dbReference type="PANTHER" id="PTHR21666">
    <property type="entry name" value="PEPTIDASE-RELATED"/>
    <property type="match status" value="1"/>
</dbReference>
<reference evidence="4 5" key="1">
    <citation type="submission" date="2021-03" db="EMBL/GenBank/DDBJ databases">
        <title>Genomic Encyclopedia of Type Strains, Phase IV (KMG-IV): sequencing the most valuable type-strain genomes for metagenomic binning, comparative biology and taxonomic classification.</title>
        <authorList>
            <person name="Goeker M."/>
        </authorList>
    </citation>
    <scope>NUCLEOTIDE SEQUENCE [LARGE SCALE GENOMIC DNA]</scope>
    <source>
        <strain evidence="4 5">DSM 26048</strain>
    </source>
</reference>
<dbReference type="InterPro" id="IPR036779">
    <property type="entry name" value="LysM_dom_sf"/>
</dbReference>
<dbReference type="Proteomes" id="UP001519287">
    <property type="component" value="Unassembled WGS sequence"/>
</dbReference>
<dbReference type="Pfam" id="PF07501">
    <property type="entry name" value="G5"/>
    <property type="match status" value="1"/>
</dbReference>
<dbReference type="PANTHER" id="PTHR21666:SF270">
    <property type="entry name" value="MUREIN HYDROLASE ACTIVATOR ENVC"/>
    <property type="match status" value="1"/>
</dbReference>
<dbReference type="SMART" id="SM01208">
    <property type="entry name" value="G5"/>
    <property type="match status" value="1"/>
</dbReference>